<keyword evidence="6" id="KW-1185">Reference proteome</keyword>
<name>A0A4Y9R0P3_9BACT</name>
<dbReference type="OrthoDB" id="977540at2"/>
<comment type="caution">
    <text evidence="5">The sequence shown here is derived from an EMBL/GenBank/DDBJ whole genome shotgun (WGS) entry which is preliminary data.</text>
</comment>
<dbReference type="CDD" id="cd03230">
    <property type="entry name" value="ABC_DR_subfamily_A"/>
    <property type="match status" value="1"/>
</dbReference>
<keyword evidence="2" id="KW-0547">Nucleotide-binding</keyword>
<dbReference type="InterPro" id="IPR051782">
    <property type="entry name" value="ABC_Transporter_VariousFunc"/>
</dbReference>
<dbReference type="SUPFAM" id="SSF52540">
    <property type="entry name" value="P-loop containing nucleoside triphosphate hydrolases"/>
    <property type="match status" value="1"/>
</dbReference>
<dbReference type="EMBL" id="SPSB01000001">
    <property type="protein sequence ID" value="TFV97668.1"/>
    <property type="molecule type" value="Genomic_DNA"/>
</dbReference>
<keyword evidence="1" id="KW-0813">Transport</keyword>
<sequence>MIQVKNLTKSYGKLKVLEDIHFEIEKGGIYAILGPNGSGKTTFLKILLGMVIPGSGEIHYNGEDILKSHEYRKHIGYLPQIARFPDNLTVKEIIHMIADVREIDSLPEPLIALFGLDSFLDKKLGTLSGGTRQKVNIVLTFMFDSPVIVLDEPTAGLDPVSLIKLKSLINEEKEKGKIILITSHIMSLVEELADEVFFLLEGSIYFQGTIDALRRKTAASNLEHAIAKILEP</sequence>
<dbReference type="Gene3D" id="3.40.50.300">
    <property type="entry name" value="P-loop containing nucleotide triphosphate hydrolases"/>
    <property type="match status" value="1"/>
</dbReference>
<dbReference type="RefSeq" id="WP_135070748.1">
    <property type="nucleotide sequence ID" value="NZ_SPSB01000001.1"/>
</dbReference>
<proteinExistence type="predicted"/>
<dbReference type="AlphaFoldDB" id="A0A4Y9R0P3"/>
<dbReference type="Pfam" id="PF00005">
    <property type="entry name" value="ABC_tran"/>
    <property type="match status" value="1"/>
</dbReference>
<keyword evidence="3 5" id="KW-0067">ATP-binding</keyword>
<feature type="domain" description="ABC transporter" evidence="4">
    <location>
        <begin position="2"/>
        <end position="226"/>
    </location>
</feature>
<accession>A0A4Y9R0P3</accession>
<dbReference type="SMART" id="SM00382">
    <property type="entry name" value="AAA"/>
    <property type="match status" value="1"/>
</dbReference>
<reference evidence="5 6" key="1">
    <citation type="submission" date="2019-03" db="EMBL/GenBank/DDBJ databases">
        <title>Algoriphagus sp. nov, a new strain isolated from root system soil of mangrove plant Kandelia.</title>
        <authorList>
            <person name="Yin Q."/>
            <person name="Wang K."/>
            <person name="Song Z."/>
        </authorList>
    </citation>
    <scope>NUCLEOTIDE SEQUENCE [LARGE SCALE GENOMIC DNA]</scope>
    <source>
        <strain evidence="5 6">XY-J91</strain>
    </source>
</reference>
<dbReference type="Proteomes" id="UP000297647">
    <property type="component" value="Unassembled WGS sequence"/>
</dbReference>
<gene>
    <name evidence="5" type="ORF">E4S40_03205</name>
</gene>
<dbReference type="PANTHER" id="PTHR42939">
    <property type="entry name" value="ABC TRANSPORTER ATP-BINDING PROTEIN ALBC-RELATED"/>
    <property type="match status" value="1"/>
</dbReference>
<evidence type="ECO:0000313" key="6">
    <source>
        <dbReference type="Proteomes" id="UP000297647"/>
    </source>
</evidence>
<evidence type="ECO:0000256" key="1">
    <source>
        <dbReference type="ARBA" id="ARBA00022448"/>
    </source>
</evidence>
<organism evidence="5 6">
    <name type="scientific">Algoriphagus kandeliae</name>
    <dbReference type="NCBI Taxonomy" id="2562278"/>
    <lineage>
        <taxon>Bacteria</taxon>
        <taxon>Pseudomonadati</taxon>
        <taxon>Bacteroidota</taxon>
        <taxon>Cytophagia</taxon>
        <taxon>Cytophagales</taxon>
        <taxon>Cyclobacteriaceae</taxon>
        <taxon>Algoriphagus</taxon>
    </lineage>
</organism>
<evidence type="ECO:0000259" key="4">
    <source>
        <dbReference type="PROSITE" id="PS50893"/>
    </source>
</evidence>
<dbReference type="PROSITE" id="PS50893">
    <property type="entry name" value="ABC_TRANSPORTER_2"/>
    <property type="match status" value="1"/>
</dbReference>
<dbReference type="InterPro" id="IPR003439">
    <property type="entry name" value="ABC_transporter-like_ATP-bd"/>
</dbReference>
<dbReference type="GO" id="GO:0005524">
    <property type="term" value="F:ATP binding"/>
    <property type="evidence" value="ECO:0007669"/>
    <property type="project" value="UniProtKB-KW"/>
</dbReference>
<dbReference type="GO" id="GO:0016887">
    <property type="term" value="F:ATP hydrolysis activity"/>
    <property type="evidence" value="ECO:0007669"/>
    <property type="project" value="InterPro"/>
</dbReference>
<evidence type="ECO:0000256" key="3">
    <source>
        <dbReference type="ARBA" id="ARBA00022840"/>
    </source>
</evidence>
<evidence type="ECO:0000313" key="5">
    <source>
        <dbReference type="EMBL" id="TFV97668.1"/>
    </source>
</evidence>
<dbReference type="InterPro" id="IPR027417">
    <property type="entry name" value="P-loop_NTPase"/>
</dbReference>
<evidence type="ECO:0000256" key="2">
    <source>
        <dbReference type="ARBA" id="ARBA00022741"/>
    </source>
</evidence>
<dbReference type="InterPro" id="IPR003593">
    <property type="entry name" value="AAA+_ATPase"/>
</dbReference>
<protein>
    <submittedName>
        <fullName evidence="5">ABC transporter ATP-binding protein</fullName>
    </submittedName>
</protein>
<dbReference type="PANTHER" id="PTHR42939:SF1">
    <property type="entry name" value="ABC TRANSPORTER ATP-BINDING PROTEIN ALBC-RELATED"/>
    <property type="match status" value="1"/>
</dbReference>